<dbReference type="Pfam" id="PF07730">
    <property type="entry name" value="HisKA_3"/>
    <property type="match status" value="1"/>
</dbReference>
<protein>
    <recommendedName>
        <fullName evidence="2">histidine kinase</fullName>
        <ecNumber evidence="2">2.7.13.3</ecNumber>
    </recommendedName>
</protein>
<comment type="catalytic activity">
    <reaction evidence="1">
        <text>ATP + protein L-histidine = ADP + protein N-phospho-L-histidine.</text>
        <dbReference type="EC" id="2.7.13.3"/>
    </reaction>
</comment>
<evidence type="ECO:0000313" key="13">
    <source>
        <dbReference type="Proteomes" id="UP001139354"/>
    </source>
</evidence>
<dbReference type="RefSeq" id="WP_229384536.1">
    <property type="nucleotide sequence ID" value="NZ_JAGTTN010000003.1"/>
</dbReference>
<feature type="transmembrane region" description="Helical" evidence="9">
    <location>
        <begin position="45"/>
        <end position="65"/>
    </location>
</feature>
<dbReference type="Pfam" id="PF02518">
    <property type="entry name" value="HATPase_c"/>
    <property type="match status" value="1"/>
</dbReference>
<feature type="transmembrane region" description="Helical" evidence="9">
    <location>
        <begin position="72"/>
        <end position="90"/>
    </location>
</feature>
<dbReference type="Proteomes" id="UP001139354">
    <property type="component" value="Unassembled WGS sequence"/>
</dbReference>
<evidence type="ECO:0000256" key="5">
    <source>
        <dbReference type="ARBA" id="ARBA00022741"/>
    </source>
</evidence>
<keyword evidence="4" id="KW-0808">Transferase</keyword>
<dbReference type="CDD" id="cd16917">
    <property type="entry name" value="HATPase_UhpB-NarQ-NarX-like"/>
    <property type="match status" value="1"/>
</dbReference>
<dbReference type="GO" id="GO:0000155">
    <property type="term" value="F:phosphorelay sensor kinase activity"/>
    <property type="evidence" value="ECO:0007669"/>
    <property type="project" value="InterPro"/>
</dbReference>
<sequence length="584" mass="62356">MPAVLRVRSALSRSLDRALGMVVLLAALLTITEIGLLPLDEPGAMVLLALPLIFVVYVVSGLLAWKRRPSNGMGSLILVAGVAVYVGGIANTGVPVFVAIGAICATLALPAVVHLLLAFPTGQLPDRTSRMLVIWLYALSLVLQAPGYLFDPEGPYPPFAIADLPVVVEVFELLQTVIATILMVVTAGVLWGRLRRADAAHRRVLIPLFSYGIFTVLFMPLIAIALDRVFQVDPSVRGLLQFAALAGVPIAFAFGILRGGFARTGELEELGTWLGSADTSEQPLAEALARTLGDPSLRLRFWATDHLELLDAQGHPTPRDVLADPGRGWEEIVLDGHGIGAIEYDGAFLDPELVRTAGRIVAIAVERERLTAELRASERALVRSRGRIVEAADRERRRIARDLHDGLQVQLVLLALEAQQIATAAPRTVAERATRLRLDIDAAAADVRTLVRDLVPAALIERGLAAAAEDLADRMPIPTEFASDVADGTLGDLVEATTYFVLTETLANVVKHAEASLVTVRLALRGDFVRLDVADDGVGGASMEAGSGLRGLADRVEAIGGRISIDSPPGRGTRVWAEVPCVSS</sequence>
<keyword evidence="8" id="KW-0902">Two-component regulatory system</keyword>
<evidence type="ECO:0000256" key="1">
    <source>
        <dbReference type="ARBA" id="ARBA00000085"/>
    </source>
</evidence>
<dbReference type="EC" id="2.7.13.3" evidence="2"/>
<feature type="transmembrane region" description="Helical" evidence="9">
    <location>
        <begin position="238"/>
        <end position="257"/>
    </location>
</feature>
<dbReference type="InterPro" id="IPR011712">
    <property type="entry name" value="Sig_transdc_His_kin_sub3_dim/P"/>
</dbReference>
<accession>A0A9X1S420</accession>
<gene>
    <name evidence="12" type="ORF">KEC57_10285</name>
</gene>
<keyword evidence="13" id="KW-1185">Reference proteome</keyword>
<evidence type="ECO:0000259" key="11">
    <source>
        <dbReference type="Pfam" id="PF07730"/>
    </source>
</evidence>
<keyword evidence="9" id="KW-0472">Membrane</keyword>
<dbReference type="PANTHER" id="PTHR24421">
    <property type="entry name" value="NITRATE/NITRITE SENSOR PROTEIN NARX-RELATED"/>
    <property type="match status" value="1"/>
</dbReference>
<evidence type="ECO:0000256" key="7">
    <source>
        <dbReference type="ARBA" id="ARBA00022840"/>
    </source>
</evidence>
<dbReference type="GO" id="GO:0005524">
    <property type="term" value="F:ATP binding"/>
    <property type="evidence" value="ECO:0007669"/>
    <property type="project" value="UniProtKB-KW"/>
</dbReference>
<dbReference type="EMBL" id="JAGTTN010000003">
    <property type="protein sequence ID" value="MCC2032565.1"/>
    <property type="molecule type" value="Genomic_DNA"/>
</dbReference>
<dbReference type="Gene3D" id="3.30.565.10">
    <property type="entry name" value="Histidine kinase-like ATPase, C-terminal domain"/>
    <property type="match status" value="1"/>
</dbReference>
<evidence type="ECO:0000256" key="9">
    <source>
        <dbReference type="SAM" id="Phobius"/>
    </source>
</evidence>
<organism evidence="12 13">
    <name type="scientific">Microbacterium allomyrinae</name>
    <dbReference type="NCBI Taxonomy" id="2830666"/>
    <lineage>
        <taxon>Bacteria</taxon>
        <taxon>Bacillati</taxon>
        <taxon>Actinomycetota</taxon>
        <taxon>Actinomycetes</taxon>
        <taxon>Micrococcales</taxon>
        <taxon>Microbacteriaceae</taxon>
        <taxon>Microbacterium</taxon>
    </lineage>
</organism>
<evidence type="ECO:0000256" key="6">
    <source>
        <dbReference type="ARBA" id="ARBA00022777"/>
    </source>
</evidence>
<name>A0A9X1S420_9MICO</name>
<dbReference type="SUPFAM" id="SSF55874">
    <property type="entry name" value="ATPase domain of HSP90 chaperone/DNA topoisomerase II/histidine kinase"/>
    <property type="match status" value="1"/>
</dbReference>
<dbReference type="AlphaFoldDB" id="A0A9X1S420"/>
<keyword evidence="6" id="KW-0418">Kinase</keyword>
<feature type="domain" description="Signal transduction histidine kinase subgroup 3 dimerisation and phosphoacceptor" evidence="11">
    <location>
        <begin position="395"/>
        <end position="459"/>
    </location>
</feature>
<dbReference type="GO" id="GO:0016020">
    <property type="term" value="C:membrane"/>
    <property type="evidence" value="ECO:0007669"/>
    <property type="project" value="InterPro"/>
</dbReference>
<comment type="caution">
    <text evidence="12">The sequence shown here is derived from an EMBL/GenBank/DDBJ whole genome shotgun (WGS) entry which is preliminary data.</text>
</comment>
<evidence type="ECO:0000256" key="8">
    <source>
        <dbReference type="ARBA" id="ARBA00023012"/>
    </source>
</evidence>
<keyword evidence="7" id="KW-0067">ATP-binding</keyword>
<feature type="transmembrane region" description="Helical" evidence="9">
    <location>
        <begin position="18"/>
        <end position="39"/>
    </location>
</feature>
<proteinExistence type="predicted"/>
<dbReference type="InterPro" id="IPR003594">
    <property type="entry name" value="HATPase_dom"/>
</dbReference>
<keyword evidence="3" id="KW-0597">Phosphoprotein</keyword>
<dbReference type="InterPro" id="IPR036890">
    <property type="entry name" value="HATPase_C_sf"/>
</dbReference>
<evidence type="ECO:0000256" key="3">
    <source>
        <dbReference type="ARBA" id="ARBA00022553"/>
    </source>
</evidence>
<keyword evidence="9" id="KW-1133">Transmembrane helix</keyword>
<dbReference type="PANTHER" id="PTHR24421:SF10">
    <property type="entry name" value="NITRATE_NITRITE SENSOR PROTEIN NARQ"/>
    <property type="match status" value="1"/>
</dbReference>
<keyword evidence="5" id="KW-0547">Nucleotide-binding</keyword>
<evidence type="ECO:0000313" key="12">
    <source>
        <dbReference type="EMBL" id="MCC2032565.1"/>
    </source>
</evidence>
<feature type="domain" description="Histidine kinase/HSP90-like ATPase" evidence="10">
    <location>
        <begin position="499"/>
        <end position="580"/>
    </location>
</feature>
<dbReference type="InterPro" id="IPR050482">
    <property type="entry name" value="Sensor_HK_TwoCompSys"/>
</dbReference>
<feature type="transmembrane region" description="Helical" evidence="9">
    <location>
        <begin position="131"/>
        <end position="150"/>
    </location>
</feature>
<reference evidence="12" key="1">
    <citation type="submission" date="2021-04" db="EMBL/GenBank/DDBJ databases">
        <title>Microbacterium tenobrionis sp. nov. and Microbacterium allomyrinae sp. nov., isolated from larvae of Tenobrio molitor and Allomyrina dichotoma, respectively.</title>
        <authorList>
            <person name="Lee S.D."/>
        </authorList>
    </citation>
    <scope>NUCLEOTIDE SEQUENCE</scope>
    <source>
        <strain evidence="12">BWT-G7</strain>
    </source>
</reference>
<feature type="transmembrane region" description="Helical" evidence="9">
    <location>
        <begin position="170"/>
        <end position="192"/>
    </location>
</feature>
<feature type="transmembrane region" description="Helical" evidence="9">
    <location>
        <begin position="204"/>
        <end position="226"/>
    </location>
</feature>
<feature type="transmembrane region" description="Helical" evidence="9">
    <location>
        <begin position="96"/>
        <end position="119"/>
    </location>
</feature>
<keyword evidence="9" id="KW-0812">Transmembrane</keyword>
<dbReference type="GO" id="GO:0046983">
    <property type="term" value="F:protein dimerization activity"/>
    <property type="evidence" value="ECO:0007669"/>
    <property type="project" value="InterPro"/>
</dbReference>
<dbReference type="Gene3D" id="1.20.5.1930">
    <property type="match status" value="1"/>
</dbReference>
<evidence type="ECO:0000259" key="10">
    <source>
        <dbReference type="Pfam" id="PF02518"/>
    </source>
</evidence>
<evidence type="ECO:0000256" key="2">
    <source>
        <dbReference type="ARBA" id="ARBA00012438"/>
    </source>
</evidence>
<evidence type="ECO:0000256" key="4">
    <source>
        <dbReference type="ARBA" id="ARBA00022679"/>
    </source>
</evidence>